<keyword evidence="3" id="KW-0732">Signal</keyword>
<keyword evidence="6" id="KW-1185">Reference proteome</keyword>
<protein>
    <submittedName>
        <fullName evidence="5">Ribose transport system substrate-binding protein</fullName>
    </submittedName>
</protein>
<organism evidence="5 6">
    <name type="scientific">Dyadobacter psychrophilus</name>
    <dbReference type="NCBI Taxonomy" id="651661"/>
    <lineage>
        <taxon>Bacteria</taxon>
        <taxon>Pseudomonadati</taxon>
        <taxon>Bacteroidota</taxon>
        <taxon>Cytophagia</taxon>
        <taxon>Cytophagales</taxon>
        <taxon>Spirosomataceae</taxon>
        <taxon>Dyadobacter</taxon>
    </lineage>
</organism>
<dbReference type="AlphaFoldDB" id="A0A1T5G935"/>
<feature type="domain" description="Periplasmic binding protein" evidence="4">
    <location>
        <begin position="35"/>
        <end position="288"/>
    </location>
</feature>
<dbReference type="Pfam" id="PF13407">
    <property type="entry name" value="Peripla_BP_4"/>
    <property type="match status" value="1"/>
</dbReference>
<reference evidence="6" key="1">
    <citation type="submission" date="2017-02" db="EMBL/GenBank/DDBJ databases">
        <authorList>
            <person name="Varghese N."/>
            <person name="Submissions S."/>
        </authorList>
    </citation>
    <scope>NUCLEOTIDE SEQUENCE [LARGE SCALE GENOMIC DNA]</scope>
    <source>
        <strain evidence="6">DSM 22270</strain>
    </source>
</reference>
<dbReference type="Proteomes" id="UP000190897">
    <property type="component" value="Unassembled WGS sequence"/>
</dbReference>
<evidence type="ECO:0000313" key="6">
    <source>
        <dbReference type="Proteomes" id="UP000190897"/>
    </source>
</evidence>
<evidence type="ECO:0000256" key="1">
    <source>
        <dbReference type="ARBA" id="ARBA00004196"/>
    </source>
</evidence>
<gene>
    <name evidence="5" type="ORF">SAMN05660293_03808</name>
</gene>
<name>A0A1T5G935_9BACT</name>
<dbReference type="STRING" id="651661.SAMN05660293_03808"/>
<dbReference type="InterPro" id="IPR025997">
    <property type="entry name" value="SBP_2_dom"/>
</dbReference>
<comment type="subcellular location">
    <subcellularLocation>
        <location evidence="1">Cell envelope</location>
    </subcellularLocation>
</comment>
<accession>A0A1T5G935</accession>
<comment type="similarity">
    <text evidence="2">Belongs to the bacterial solute-binding protein 2 family.</text>
</comment>
<dbReference type="SUPFAM" id="SSF53822">
    <property type="entry name" value="Periplasmic binding protein-like I"/>
    <property type="match status" value="1"/>
</dbReference>
<dbReference type="OrthoDB" id="9814427at2"/>
<evidence type="ECO:0000256" key="2">
    <source>
        <dbReference type="ARBA" id="ARBA00007639"/>
    </source>
</evidence>
<dbReference type="GO" id="GO:0030313">
    <property type="term" value="C:cell envelope"/>
    <property type="evidence" value="ECO:0007669"/>
    <property type="project" value="UniProtKB-SubCell"/>
</dbReference>
<dbReference type="EMBL" id="FUZA01000005">
    <property type="protein sequence ID" value="SKC04980.1"/>
    <property type="molecule type" value="Genomic_DNA"/>
</dbReference>
<dbReference type="GO" id="GO:0030246">
    <property type="term" value="F:carbohydrate binding"/>
    <property type="evidence" value="ECO:0007669"/>
    <property type="project" value="UniProtKB-ARBA"/>
</dbReference>
<evidence type="ECO:0000256" key="3">
    <source>
        <dbReference type="ARBA" id="ARBA00022729"/>
    </source>
</evidence>
<dbReference type="Gene3D" id="3.40.50.2300">
    <property type="match status" value="2"/>
</dbReference>
<dbReference type="RefSeq" id="WP_082216315.1">
    <property type="nucleotide sequence ID" value="NZ_FUZA01000005.1"/>
</dbReference>
<sequence length="317" mass="34573">MKFLKPVSILFYAIVALTFAGCRSKNGAEEPKKMAIVVSTLNNPWFVFLAERAQAKAKELGYESKVFDSQNNTALETDHFENAMASGYDAILFNPTDADGSIVNVKNATAAGVPVFCMDREVNSNEAATSQILSDSYSGCVSIARYFVETLNKKGKYVEILGMVGDNNTWNRSKGFHSVVDHYPGLKMVAQQSADFDRNKAMEVLESILQAQPDIDAVFCGNDAMAMGAYQALVAAGKADKVKVFGFDGAEDVVNSIKDGKIMATGMQFPEVMAQTAANFADEYFKGKRDFPKKMPVAVELVVKGNIENYAAYGKKE</sequence>
<evidence type="ECO:0000259" key="4">
    <source>
        <dbReference type="Pfam" id="PF13407"/>
    </source>
</evidence>
<dbReference type="PROSITE" id="PS51257">
    <property type="entry name" value="PROKAR_LIPOPROTEIN"/>
    <property type="match status" value="1"/>
</dbReference>
<proteinExistence type="inferred from homology"/>
<dbReference type="PANTHER" id="PTHR46847">
    <property type="entry name" value="D-ALLOSE-BINDING PERIPLASMIC PROTEIN-RELATED"/>
    <property type="match status" value="1"/>
</dbReference>
<dbReference type="PANTHER" id="PTHR46847:SF1">
    <property type="entry name" value="D-ALLOSE-BINDING PERIPLASMIC PROTEIN-RELATED"/>
    <property type="match status" value="1"/>
</dbReference>
<evidence type="ECO:0000313" key="5">
    <source>
        <dbReference type="EMBL" id="SKC04980.1"/>
    </source>
</evidence>
<dbReference type="CDD" id="cd19967">
    <property type="entry name" value="PBP1_TmRBP-like"/>
    <property type="match status" value="1"/>
</dbReference>
<dbReference type="InterPro" id="IPR028082">
    <property type="entry name" value="Peripla_BP_I"/>
</dbReference>